<evidence type="ECO:0000256" key="4">
    <source>
        <dbReference type="ARBA" id="ARBA00023136"/>
    </source>
</evidence>
<name>A0A0G2IC74_9EURO</name>
<organism evidence="7 8">
    <name type="scientific">[Emmonsia] crescens</name>
    <dbReference type="NCBI Taxonomy" id="73230"/>
    <lineage>
        <taxon>Eukaryota</taxon>
        <taxon>Fungi</taxon>
        <taxon>Dikarya</taxon>
        <taxon>Ascomycota</taxon>
        <taxon>Pezizomycotina</taxon>
        <taxon>Eurotiomycetes</taxon>
        <taxon>Eurotiomycetidae</taxon>
        <taxon>Onygenales</taxon>
        <taxon>Ajellomycetaceae</taxon>
        <taxon>Emergomyces</taxon>
    </lineage>
</organism>
<dbReference type="VEuPathDB" id="FungiDB:EMCG_06195"/>
<keyword evidence="3 6" id="KW-1133">Transmembrane helix</keyword>
<dbReference type="OrthoDB" id="159299at2759"/>
<dbReference type="PANTHER" id="PTHR15371:SF0">
    <property type="entry name" value="SD19278P"/>
    <property type="match status" value="1"/>
</dbReference>
<feature type="region of interest" description="Disordered" evidence="5">
    <location>
        <begin position="1"/>
        <end position="45"/>
    </location>
</feature>
<dbReference type="GO" id="GO:0008320">
    <property type="term" value="F:protein transmembrane transporter activity"/>
    <property type="evidence" value="ECO:0007669"/>
    <property type="project" value="EnsemblFungi"/>
</dbReference>
<keyword evidence="2 6" id="KW-0812">Transmembrane</keyword>
<sequence>MSIWDTLSGRKASSTSDPSGPSGPSASHFDPTSAQDASSFLSGPAMPDPSLLHPLAGLNQDTLDYLSLEDSALDNLPGSRSALPSRGWSDDLSYGTGTTYLTALSIGGAWGLIEGLRKTPISAPPRLRLNGVLNSITRRGPFLGNSAGVLAMVYNGINSTLGHFRGKHDAANSILAGALSGMLFKSTSGLRPMMISGGIVAGVAGAWAVTRRAFFS</sequence>
<dbReference type="EMBL" id="LCZI01000153">
    <property type="protein sequence ID" value="KKZ68138.1"/>
    <property type="molecule type" value="Genomic_DNA"/>
</dbReference>
<keyword evidence="4 6" id="KW-0472">Membrane</keyword>
<protein>
    <recommendedName>
        <fullName evidence="9">Mitochondrial import inner membrane translocase subunit TIM23</fullName>
    </recommendedName>
</protein>
<dbReference type="GO" id="GO:0005744">
    <property type="term" value="C:TIM23 mitochondrial import inner membrane translocase complex"/>
    <property type="evidence" value="ECO:0007669"/>
    <property type="project" value="EnsemblFungi"/>
</dbReference>
<evidence type="ECO:0008006" key="9">
    <source>
        <dbReference type="Google" id="ProtNLM"/>
    </source>
</evidence>
<feature type="compositionally biased region" description="Polar residues" evidence="5">
    <location>
        <begin position="30"/>
        <end position="41"/>
    </location>
</feature>
<proteinExistence type="predicted"/>
<dbReference type="GO" id="GO:0030150">
    <property type="term" value="P:protein import into mitochondrial matrix"/>
    <property type="evidence" value="ECO:0007669"/>
    <property type="project" value="EnsemblFungi"/>
</dbReference>
<evidence type="ECO:0000256" key="5">
    <source>
        <dbReference type="SAM" id="MobiDB-lite"/>
    </source>
</evidence>
<evidence type="ECO:0000256" key="1">
    <source>
        <dbReference type="ARBA" id="ARBA00004141"/>
    </source>
</evidence>
<dbReference type="GO" id="GO:0030943">
    <property type="term" value="F:mitochondrion targeting sequence binding"/>
    <property type="evidence" value="ECO:0007669"/>
    <property type="project" value="EnsemblFungi"/>
</dbReference>
<evidence type="ECO:0000313" key="8">
    <source>
        <dbReference type="Proteomes" id="UP000034164"/>
    </source>
</evidence>
<comment type="caution">
    <text evidence="7">The sequence shown here is derived from an EMBL/GenBank/DDBJ whole genome shotgun (WGS) entry which is preliminary data.</text>
</comment>
<feature type="compositionally biased region" description="Low complexity" evidence="5">
    <location>
        <begin position="12"/>
        <end position="27"/>
    </location>
</feature>
<gene>
    <name evidence="7" type="ORF">EMCG_06195</name>
</gene>
<dbReference type="Proteomes" id="UP000034164">
    <property type="component" value="Unassembled WGS sequence"/>
</dbReference>
<dbReference type="PANTHER" id="PTHR15371">
    <property type="entry name" value="TIM23"/>
    <property type="match status" value="1"/>
</dbReference>
<comment type="subcellular location">
    <subcellularLocation>
        <location evidence="1">Membrane</location>
        <topology evidence="1">Multi-pass membrane protein</topology>
    </subcellularLocation>
</comment>
<dbReference type="InterPro" id="IPR045238">
    <property type="entry name" value="Tim23-like"/>
</dbReference>
<evidence type="ECO:0000313" key="7">
    <source>
        <dbReference type="EMBL" id="KKZ68138.1"/>
    </source>
</evidence>
<evidence type="ECO:0000256" key="6">
    <source>
        <dbReference type="SAM" id="Phobius"/>
    </source>
</evidence>
<dbReference type="AlphaFoldDB" id="A0A0G2IC74"/>
<evidence type="ECO:0000256" key="3">
    <source>
        <dbReference type="ARBA" id="ARBA00022989"/>
    </source>
</evidence>
<feature type="transmembrane region" description="Helical" evidence="6">
    <location>
        <begin position="192"/>
        <end position="210"/>
    </location>
</feature>
<accession>A0A0G2IC74</accession>
<reference evidence="8" key="1">
    <citation type="journal article" date="2015" name="PLoS Genet.">
        <title>The dynamic genome and transcriptome of the human fungal pathogen Blastomyces and close relative Emmonsia.</title>
        <authorList>
            <person name="Munoz J.F."/>
            <person name="Gauthier G.M."/>
            <person name="Desjardins C.A."/>
            <person name="Gallo J.E."/>
            <person name="Holder J."/>
            <person name="Sullivan T.D."/>
            <person name="Marty A.J."/>
            <person name="Carmen J.C."/>
            <person name="Chen Z."/>
            <person name="Ding L."/>
            <person name="Gujja S."/>
            <person name="Magrini V."/>
            <person name="Misas E."/>
            <person name="Mitreva M."/>
            <person name="Priest M."/>
            <person name="Saif S."/>
            <person name="Whiston E.A."/>
            <person name="Young S."/>
            <person name="Zeng Q."/>
            <person name="Goldman W.E."/>
            <person name="Mardis E.R."/>
            <person name="Taylor J.W."/>
            <person name="McEwen J.G."/>
            <person name="Clay O.K."/>
            <person name="Klein B.S."/>
            <person name="Cuomo C.A."/>
        </authorList>
    </citation>
    <scope>NUCLEOTIDE SEQUENCE [LARGE SCALE GENOMIC DNA]</scope>
    <source>
        <strain evidence="8">UAMH 3008</strain>
    </source>
</reference>
<dbReference type="Pfam" id="PF02466">
    <property type="entry name" value="Tim17"/>
    <property type="match status" value="1"/>
</dbReference>
<evidence type="ECO:0000256" key="2">
    <source>
        <dbReference type="ARBA" id="ARBA00022692"/>
    </source>
</evidence>